<keyword evidence="2" id="KW-1185">Reference proteome</keyword>
<name>A0AAD7J235_9AGAR</name>
<organism evidence="1 2">
    <name type="scientific">Mycena metata</name>
    <dbReference type="NCBI Taxonomy" id="1033252"/>
    <lineage>
        <taxon>Eukaryota</taxon>
        <taxon>Fungi</taxon>
        <taxon>Dikarya</taxon>
        <taxon>Basidiomycota</taxon>
        <taxon>Agaricomycotina</taxon>
        <taxon>Agaricomycetes</taxon>
        <taxon>Agaricomycetidae</taxon>
        <taxon>Agaricales</taxon>
        <taxon>Marasmiineae</taxon>
        <taxon>Mycenaceae</taxon>
        <taxon>Mycena</taxon>
    </lineage>
</organism>
<protein>
    <submittedName>
        <fullName evidence="1">Uncharacterized protein</fullName>
    </submittedName>
</protein>
<evidence type="ECO:0000313" key="1">
    <source>
        <dbReference type="EMBL" id="KAJ7755465.1"/>
    </source>
</evidence>
<accession>A0AAD7J235</accession>
<dbReference type="EMBL" id="JARKIB010000049">
    <property type="protein sequence ID" value="KAJ7755465.1"/>
    <property type="molecule type" value="Genomic_DNA"/>
</dbReference>
<dbReference type="AlphaFoldDB" id="A0AAD7J235"/>
<sequence length="360" mass="40279">MTDENLASGFRFAVTSGLQVEGNALVIASKITEIRVGRRTCVYRVLDELAEKRTKLNRAAACLPKPSVNFILERDWLGHWNTIRSEETGTRFVAVGSVYWFTKLNRAAACSAKPSVNFILQYDWLGYWNTIRSGETGTRFVAVGSLVVAPSSLDRFFAIGASILLRAFVKASAYASWTDTARMRMMLARIFSEGKAWRAISSKGDAAKGRRDAKLPDPVYDGTRRPRVIKSRAEPRVMAQAWHFVVRAVLPPPIAAPADKEPGILSGTGLKENKVAKTETRQLERRRVKSLAYVAAGEWCNRSLTSTSVRRPVVSRRKETEREKPLSARRSEVFSLAGDDRAKGLMNRRYSKGETWWGAF</sequence>
<comment type="caution">
    <text evidence="1">The sequence shown here is derived from an EMBL/GenBank/DDBJ whole genome shotgun (WGS) entry which is preliminary data.</text>
</comment>
<evidence type="ECO:0000313" key="2">
    <source>
        <dbReference type="Proteomes" id="UP001215598"/>
    </source>
</evidence>
<reference evidence="1" key="1">
    <citation type="submission" date="2023-03" db="EMBL/GenBank/DDBJ databases">
        <title>Massive genome expansion in bonnet fungi (Mycena s.s.) driven by repeated elements and novel gene families across ecological guilds.</title>
        <authorList>
            <consortium name="Lawrence Berkeley National Laboratory"/>
            <person name="Harder C.B."/>
            <person name="Miyauchi S."/>
            <person name="Viragh M."/>
            <person name="Kuo A."/>
            <person name="Thoen E."/>
            <person name="Andreopoulos B."/>
            <person name="Lu D."/>
            <person name="Skrede I."/>
            <person name="Drula E."/>
            <person name="Henrissat B."/>
            <person name="Morin E."/>
            <person name="Kohler A."/>
            <person name="Barry K."/>
            <person name="LaButti K."/>
            <person name="Morin E."/>
            <person name="Salamov A."/>
            <person name="Lipzen A."/>
            <person name="Mereny Z."/>
            <person name="Hegedus B."/>
            <person name="Baldrian P."/>
            <person name="Stursova M."/>
            <person name="Weitz H."/>
            <person name="Taylor A."/>
            <person name="Grigoriev I.V."/>
            <person name="Nagy L.G."/>
            <person name="Martin F."/>
            <person name="Kauserud H."/>
        </authorList>
    </citation>
    <scope>NUCLEOTIDE SEQUENCE</scope>
    <source>
        <strain evidence="1">CBHHK182m</strain>
    </source>
</reference>
<proteinExistence type="predicted"/>
<gene>
    <name evidence="1" type="ORF">B0H16DRAFT_1458549</name>
</gene>
<dbReference type="Proteomes" id="UP001215598">
    <property type="component" value="Unassembled WGS sequence"/>
</dbReference>